<dbReference type="Proteomes" id="UP000663854">
    <property type="component" value="Unassembled WGS sequence"/>
</dbReference>
<dbReference type="Proteomes" id="UP000663870">
    <property type="component" value="Unassembled WGS sequence"/>
</dbReference>
<dbReference type="InterPro" id="IPR000276">
    <property type="entry name" value="GPCR_Rhodpsn"/>
</dbReference>
<evidence type="ECO:0000256" key="2">
    <source>
        <dbReference type="ARBA" id="ARBA00022692"/>
    </source>
</evidence>
<keyword evidence="3 8" id="KW-1133">Transmembrane helix</keyword>
<feature type="transmembrane region" description="Helical" evidence="8">
    <location>
        <begin position="177"/>
        <end position="200"/>
    </location>
</feature>
<sequence length="339" mass="39336">MSSLNIIELLRVITNKYQFYSSVVILFIGLIGNILIILMFNILRIFRGNQCAYYLKIESMANIGVLLAMLPSNIASYIIGRNPVHISVAWCKIQSMSSYSFGLYSLCTICFLAFDQYLSTNHRQHWRYISTLKLAYRLSFFNITIVLLHGILFLIFTQTGPLGCTVYHPTVNAYFTFFYYPILSCVLPITISGLFSLLAYQNVRRIIRRQIPLMRRRLDRQMTAIALTRVMCIVSLGIPFIIWSLFRLNITYHADDHLEEAILNLSSVVIYSILYTNYAINFYLFLMISPRYRHQVKYFFIKKLRRSLTILSNPRLIISKNNQVAPEPTQASAFVLECV</sequence>
<evidence type="ECO:0000256" key="6">
    <source>
        <dbReference type="ARBA" id="ARBA00023170"/>
    </source>
</evidence>
<evidence type="ECO:0000256" key="8">
    <source>
        <dbReference type="SAM" id="Phobius"/>
    </source>
</evidence>
<dbReference type="EMBL" id="CAJNOT010000458">
    <property type="protein sequence ID" value="CAF0988677.1"/>
    <property type="molecule type" value="Genomic_DNA"/>
</dbReference>
<gene>
    <name evidence="13" type="ORF">JBS370_LOCUS9132</name>
    <name evidence="12" type="ORF">JXQ802_LOCUS18050</name>
    <name evidence="11" type="ORF">PYM288_LOCUS14395</name>
    <name evidence="10" type="ORF">ZHD862_LOCUS11902</name>
</gene>
<name>A0A814MEZ7_9BILA</name>
<dbReference type="AlphaFoldDB" id="A0A814MEZ7"/>
<keyword evidence="4" id="KW-0297">G-protein coupled receptor</keyword>
<keyword evidence="5 8" id="KW-0472">Membrane</keyword>
<evidence type="ECO:0000313" key="13">
    <source>
        <dbReference type="EMBL" id="CAF3695227.1"/>
    </source>
</evidence>
<proteinExistence type="predicted"/>
<dbReference type="Gene3D" id="1.20.1070.10">
    <property type="entry name" value="Rhodopsin 7-helix transmembrane proteins"/>
    <property type="match status" value="1"/>
</dbReference>
<keyword evidence="6" id="KW-0675">Receptor</keyword>
<keyword evidence="2 8" id="KW-0812">Transmembrane</keyword>
<evidence type="ECO:0000256" key="5">
    <source>
        <dbReference type="ARBA" id="ARBA00023136"/>
    </source>
</evidence>
<dbReference type="EMBL" id="CAJNOH010000315">
    <property type="protein sequence ID" value="CAF0996608.1"/>
    <property type="molecule type" value="Genomic_DNA"/>
</dbReference>
<evidence type="ECO:0000256" key="3">
    <source>
        <dbReference type="ARBA" id="ARBA00022989"/>
    </source>
</evidence>
<comment type="caution">
    <text evidence="12">The sequence shown here is derived from an EMBL/GenBank/DDBJ whole genome shotgun (WGS) entry which is preliminary data.</text>
</comment>
<dbReference type="InterPro" id="IPR017452">
    <property type="entry name" value="GPCR_Rhodpsn_7TM"/>
</dbReference>
<dbReference type="PROSITE" id="PS50262">
    <property type="entry name" value="G_PROTEIN_RECEP_F1_2"/>
    <property type="match status" value="1"/>
</dbReference>
<dbReference type="SUPFAM" id="SSF81321">
    <property type="entry name" value="Family A G protein-coupled receptor-like"/>
    <property type="match status" value="1"/>
</dbReference>
<dbReference type="GO" id="GO:0005886">
    <property type="term" value="C:plasma membrane"/>
    <property type="evidence" value="ECO:0007669"/>
    <property type="project" value="TreeGrafter"/>
</dbReference>
<feature type="domain" description="G-protein coupled receptors family 1 profile" evidence="9">
    <location>
        <begin position="32"/>
        <end position="285"/>
    </location>
</feature>
<dbReference type="EMBL" id="CAJOBD010000606">
    <property type="protein sequence ID" value="CAF3695227.1"/>
    <property type="molecule type" value="Genomic_DNA"/>
</dbReference>
<protein>
    <recommendedName>
        <fullName evidence="9">G-protein coupled receptors family 1 profile domain-containing protein</fullName>
    </recommendedName>
</protein>
<dbReference type="Proteomes" id="UP000663864">
    <property type="component" value="Unassembled WGS sequence"/>
</dbReference>
<feature type="transmembrane region" description="Helical" evidence="8">
    <location>
        <begin position="138"/>
        <end position="157"/>
    </location>
</feature>
<evidence type="ECO:0000256" key="4">
    <source>
        <dbReference type="ARBA" id="ARBA00023040"/>
    </source>
</evidence>
<dbReference type="PANTHER" id="PTHR24243">
    <property type="entry name" value="G-PROTEIN COUPLED RECEPTOR"/>
    <property type="match status" value="1"/>
</dbReference>
<dbReference type="PANTHER" id="PTHR24243:SF230">
    <property type="entry name" value="G-PROTEIN COUPLED RECEPTORS FAMILY 1 PROFILE DOMAIN-CONTAINING PROTEIN"/>
    <property type="match status" value="1"/>
</dbReference>
<accession>A0A814MEZ7</accession>
<evidence type="ECO:0000313" key="11">
    <source>
        <dbReference type="EMBL" id="CAF0996608.1"/>
    </source>
</evidence>
<dbReference type="EMBL" id="CAJNOL010000467">
    <property type="protein sequence ID" value="CAF1078315.1"/>
    <property type="molecule type" value="Genomic_DNA"/>
</dbReference>
<dbReference type="GO" id="GO:0004930">
    <property type="term" value="F:G protein-coupled receptor activity"/>
    <property type="evidence" value="ECO:0007669"/>
    <property type="project" value="UniProtKB-KW"/>
</dbReference>
<evidence type="ECO:0000259" key="9">
    <source>
        <dbReference type="PROSITE" id="PS50262"/>
    </source>
</evidence>
<organism evidence="12 14">
    <name type="scientific">Rotaria sordida</name>
    <dbReference type="NCBI Taxonomy" id="392033"/>
    <lineage>
        <taxon>Eukaryota</taxon>
        <taxon>Metazoa</taxon>
        <taxon>Spiralia</taxon>
        <taxon>Gnathifera</taxon>
        <taxon>Rotifera</taxon>
        <taxon>Eurotatoria</taxon>
        <taxon>Bdelloidea</taxon>
        <taxon>Philodinida</taxon>
        <taxon>Philodinidae</taxon>
        <taxon>Rotaria</taxon>
    </lineage>
</organism>
<evidence type="ECO:0000256" key="7">
    <source>
        <dbReference type="ARBA" id="ARBA00023224"/>
    </source>
</evidence>
<feature type="transmembrane region" description="Helical" evidence="8">
    <location>
        <begin position="221"/>
        <end position="246"/>
    </location>
</feature>
<feature type="transmembrane region" description="Helical" evidence="8">
    <location>
        <begin position="60"/>
        <end position="79"/>
    </location>
</feature>
<comment type="subcellular location">
    <subcellularLocation>
        <location evidence="1">Membrane</location>
        <topology evidence="1">Multi-pass membrane protein</topology>
    </subcellularLocation>
</comment>
<reference evidence="12" key="1">
    <citation type="submission" date="2021-02" db="EMBL/GenBank/DDBJ databases">
        <authorList>
            <person name="Nowell W R."/>
        </authorList>
    </citation>
    <scope>NUCLEOTIDE SEQUENCE</scope>
</reference>
<feature type="transmembrane region" description="Helical" evidence="8">
    <location>
        <begin position="266"/>
        <end position="288"/>
    </location>
</feature>
<evidence type="ECO:0000313" key="10">
    <source>
        <dbReference type="EMBL" id="CAF0988677.1"/>
    </source>
</evidence>
<evidence type="ECO:0000313" key="12">
    <source>
        <dbReference type="EMBL" id="CAF1078315.1"/>
    </source>
</evidence>
<feature type="transmembrane region" description="Helical" evidence="8">
    <location>
        <begin position="99"/>
        <end position="118"/>
    </location>
</feature>
<keyword evidence="7" id="KW-0807">Transducer</keyword>
<keyword evidence="14" id="KW-1185">Reference proteome</keyword>
<dbReference type="Pfam" id="PF00001">
    <property type="entry name" value="7tm_1"/>
    <property type="match status" value="1"/>
</dbReference>
<dbReference type="Proteomes" id="UP000663836">
    <property type="component" value="Unassembled WGS sequence"/>
</dbReference>
<feature type="transmembrane region" description="Helical" evidence="8">
    <location>
        <begin position="20"/>
        <end position="40"/>
    </location>
</feature>
<evidence type="ECO:0000313" key="14">
    <source>
        <dbReference type="Proteomes" id="UP000663870"/>
    </source>
</evidence>
<evidence type="ECO:0000256" key="1">
    <source>
        <dbReference type="ARBA" id="ARBA00004141"/>
    </source>
</evidence>